<accession>A0AAW8PYR1</accession>
<protein>
    <submittedName>
        <fullName evidence="1">Uncharacterized protein</fullName>
    </submittedName>
</protein>
<dbReference type="EMBL" id="JAUHGG010000003">
    <property type="protein sequence ID" value="MDS1821154.1"/>
    <property type="molecule type" value="Genomic_DNA"/>
</dbReference>
<dbReference type="AlphaFoldDB" id="A0AAW8PYR1"/>
<reference evidence="1" key="1">
    <citation type="submission" date="2023-06" db="EMBL/GenBank/DDBJ databases">
        <title>Genomic Diversity of Vibrio spp. and Metagenomic Analysis of Pathogens in Florida Gulf Coastal Waters Following Hurricane Ian.</title>
        <authorList>
            <person name="Brumfield K.D."/>
        </authorList>
    </citation>
    <scope>NUCLEOTIDE SEQUENCE</scope>
    <source>
        <strain evidence="1">WBS2B-138</strain>
    </source>
</reference>
<proteinExistence type="predicted"/>
<organism evidence="1 2">
    <name type="scientific">Vibrio parahaemolyticus</name>
    <dbReference type="NCBI Taxonomy" id="670"/>
    <lineage>
        <taxon>Bacteria</taxon>
        <taxon>Pseudomonadati</taxon>
        <taxon>Pseudomonadota</taxon>
        <taxon>Gammaproteobacteria</taxon>
        <taxon>Vibrionales</taxon>
        <taxon>Vibrionaceae</taxon>
        <taxon>Vibrio</taxon>
    </lineage>
</organism>
<comment type="caution">
    <text evidence="1">The sequence shown here is derived from an EMBL/GenBank/DDBJ whole genome shotgun (WGS) entry which is preliminary data.</text>
</comment>
<dbReference type="RefSeq" id="WP_311020010.1">
    <property type="nucleotide sequence ID" value="NZ_JAUHGG010000003.1"/>
</dbReference>
<evidence type="ECO:0000313" key="2">
    <source>
        <dbReference type="Proteomes" id="UP001253193"/>
    </source>
</evidence>
<dbReference type="Proteomes" id="UP001253193">
    <property type="component" value="Unassembled WGS sequence"/>
</dbReference>
<gene>
    <name evidence="1" type="ORF">QX249_10820</name>
</gene>
<sequence length="111" mass="12948">MKNQLPTKLFAVTDHHEIIPLKVVDFKELTSTTVLTTEIDMDNPSESFEYFHETYFRKLYTSENDPTGRPSVFLNMESAKEFACKHIDEAIRVQESKLESLKRKRANYSLS</sequence>
<name>A0AAW8PYR1_VIBPH</name>
<evidence type="ECO:0000313" key="1">
    <source>
        <dbReference type="EMBL" id="MDS1821154.1"/>
    </source>
</evidence>